<dbReference type="AlphaFoldDB" id="A0A7W6UJT9"/>
<evidence type="ECO:0000313" key="2">
    <source>
        <dbReference type="Proteomes" id="UP000533724"/>
    </source>
</evidence>
<accession>A0A7W6UJT9</accession>
<protein>
    <submittedName>
        <fullName evidence="1">Uncharacterized protein</fullName>
    </submittedName>
</protein>
<evidence type="ECO:0000313" key="1">
    <source>
        <dbReference type="EMBL" id="MBB4439465.1"/>
    </source>
</evidence>
<sequence length="32" mass="3501">MGAVMNLEPRLRLVGDEFAEVVAFHKGDKAAE</sequence>
<dbReference type="Proteomes" id="UP000533724">
    <property type="component" value="Unassembled WGS sequence"/>
</dbReference>
<comment type="caution">
    <text evidence="1">The sequence shown here is derived from an EMBL/GenBank/DDBJ whole genome shotgun (WGS) entry which is preliminary data.</text>
</comment>
<organism evidence="1 2">
    <name type="scientific">Rhizobium esperanzae</name>
    <dbReference type="NCBI Taxonomy" id="1967781"/>
    <lineage>
        <taxon>Bacteria</taxon>
        <taxon>Pseudomonadati</taxon>
        <taxon>Pseudomonadota</taxon>
        <taxon>Alphaproteobacteria</taxon>
        <taxon>Hyphomicrobiales</taxon>
        <taxon>Rhizobiaceae</taxon>
        <taxon>Rhizobium/Agrobacterium group</taxon>
        <taxon>Rhizobium</taxon>
    </lineage>
</organism>
<dbReference type="EMBL" id="JACIHI010000005">
    <property type="protein sequence ID" value="MBB4439465.1"/>
    <property type="molecule type" value="Genomic_DNA"/>
</dbReference>
<name>A0A7W6UJT9_9HYPH</name>
<proteinExistence type="predicted"/>
<reference evidence="1 2" key="1">
    <citation type="submission" date="2020-08" db="EMBL/GenBank/DDBJ databases">
        <title>Genomic Encyclopedia of Type Strains, Phase IV (KMG-V): Genome sequencing to study the core and pangenomes of soil and plant-associated prokaryotes.</title>
        <authorList>
            <person name="Whitman W."/>
        </authorList>
    </citation>
    <scope>NUCLEOTIDE SEQUENCE [LARGE SCALE GENOMIC DNA]</scope>
    <source>
        <strain evidence="1 2">SEMIA 414</strain>
    </source>
</reference>
<gene>
    <name evidence="1" type="ORF">GGE15_002729</name>
</gene>